<protein>
    <submittedName>
        <fullName evidence="1">Uncharacterized protein</fullName>
    </submittedName>
</protein>
<reference evidence="1 2" key="1">
    <citation type="submission" date="2018-08" db="EMBL/GenBank/DDBJ databases">
        <title>Genomic Encyclopedia of Type Strains, Phase IV (KMG-IV): sequencing the most valuable type-strain genomes for metagenomic binning, comparative biology and taxonomic classification.</title>
        <authorList>
            <person name="Goeker M."/>
        </authorList>
    </citation>
    <scope>NUCLEOTIDE SEQUENCE [LARGE SCALE GENOMIC DNA]</scope>
    <source>
        <strain evidence="1 2">DSM 25527</strain>
    </source>
</reference>
<dbReference type="EMBL" id="QXDC01000002">
    <property type="protein sequence ID" value="RIA46435.1"/>
    <property type="molecule type" value="Genomic_DNA"/>
</dbReference>
<dbReference type="OrthoDB" id="7474140at2"/>
<evidence type="ECO:0000313" key="1">
    <source>
        <dbReference type="EMBL" id="RIA46435.1"/>
    </source>
</evidence>
<accession>A0A397PGQ2</accession>
<comment type="caution">
    <text evidence="1">The sequence shown here is derived from an EMBL/GenBank/DDBJ whole genome shotgun (WGS) entry which is preliminary data.</text>
</comment>
<dbReference type="AlphaFoldDB" id="A0A397PGQ2"/>
<sequence length="66" mass="7585">MPNGQQTTQPIEIIVTESIRCPHCGAVECCDDPTSPTGKRFHINAYKVADRHGYWWSRCNVCKTWF</sequence>
<dbReference type="RefSeq" id="WP_147373653.1">
    <property type="nucleotide sequence ID" value="NZ_QXDC01000002.1"/>
</dbReference>
<gene>
    <name evidence="1" type="ORF">DFR49_0977</name>
</gene>
<keyword evidence="2" id="KW-1185">Reference proteome</keyword>
<dbReference type="Proteomes" id="UP000266568">
    <property type="component" value="Unassembled WGS sequence"/>
</dbReference>
<proteinExistence type="predicted"/>
<organism evidence="1 2">
    <name type="scientific">Hephaestia caeni</name>
    <dbReference type="NCBI Taxonomy" id="645617"/>
    <lineage>
        <taxon>Bacteria</taxon>
        <taxon>Pseudomonadati</taxon>
        <taxon>Pseudomonadota</taxon>
        <taxon>Alphaproteobacteria</taxon>
        <taxon>Sphingomonadales</taxon>
        <taxon>Sphingomonadaceae</taxon>
        <taxon>Hephaestia</taxon>
    </lineage>
</organism>
<evidence type="ECO:0000313" key="2">
    <source>
        <dbReference type="Proteomes" id="UP000266568"/>
    </source>
</evidence>
<name>A0A397PGQ2_9SPHN</name>